<proteinExistence type="predicted"/>
<comment type="caution">
    <text evidence="2">The sequence shown here is derived from an EMBL/GenBank/DDBJ whole genome shotgun (WGS) entry which is preliminary data.</text>
</comment>
<organism evidence="2 3">
    <name type="scientific">Solanum tuberosum</name>
    <name type="common">Potato</name>
    <dbReference type="NCBI Taxonomy" id="4113"/>
    <lineage>
        <taxon>Eukaryota</taxon>
        <taxon>Viridiplantae</taxon>
        <taxon>Streptophyta</taxon>
        <taxon>Embryophyta</taxon>
        <taxon>Tracheophyta</taxon>
        <taxon>Spermatophyta</taxon>
        <taxon>Magnoliopsida</taxon>
        <taxon>eudicotyledons</taxon>
        <taxon>Gunneridae</taxon>
        <taxon>Pentapetalae</taxon>
        <taxon>asterids</taxon>
        <taxon>lamiids</taxon>
        <taxon>Solanales</taxon>
        <taxon>Solanaceae</taxon>
        <taxon>Solanoideae</taxon>
        <taxon>Solaneae</taxon>
        <taxon>Solanum</taxon>
    </lineage>
</organism>
<feature type="domain" description="MHD1" evidence="1">
    <location>
        <begin position="1"/>
        <end position="98"/>
    </location>
</feature>
<dbReference type="EMBL" id="JAIVGD010000018">
    <property type="protein sequence ID" value="KAH0755780.1"/>
    <property type="molecule type" value="Genomic_DNA"/>
</dbReference>
<protein>
    <recommendedName>
        <fullName evidence="1">MHD1 domain-containing protein</fullName>
    </recommendedName>
</protein>
<accession>A0ABQ7UVC7</accession>
<reference evidence="2 3" key="1">
    <citation type="journal article" date="2021" name="bioRxiv">
        <title>Chromosome-scale and haplotype-resolved genome assembly of a tetraploid potato cultivar.</title>
        <authorList>
            <person name="Sun H."/>
            <person name="Jiao W.-B."/>
            <person name="Krause K."/>
            <person name="Campoy J.A."/>
            <person name="Goel M."/>
            <person name="Folz-Donahue K."/>
            <person name="Kukat C."/>
            <person name="Huettel B."/>
            <person name="Schneeberger K."/>
        </authorList>
    </citation>
    <scope>NUCLEOTIDE SEQUENCE [LARGE SCALE GENOMIC DNA]</scope>
    <source>
        <strain evidence="2">SolTubOtavaFocal</strain>
        <tissue evidence="2">Leaves</tissue>
    </source>
</reference>
<dbReference type="InterPro" id="IPR057984">
    <property type="entry name" value="PATROL1_C"/>
</dbReference>
<keyword evidence="3" id="KW-1185">Reference proteome</keyword>
<dbReference type="PROSITE" id="PS51258">
    <property type="entry name" value="MHD1"/>
    <property type="match status" value="1"/>
</dbReference>
<sequence>MGQFQIETVSGTLVLRWVNSQLARILNWVDRDIQQERWVPVSPQQRHGSSIVEVYRIVEEFIQFPRHKFIVFRNGITVIWKKSCDNLSATREVISLLICFMYSGRTGL</sequence>
<gene>
    <name evidence="2" type="ORF">KY290_026050</name>
</gene>
<dbReference type="PANTHER" id="PTHR31280:SF2">
    <property type="entry name" value="PROTEIN UNC-13 HOMOLOG"/>
    <property type="match status" value="1"/>
</dbReference>
<name>A0ABQ7UVC7_SOLTU</name>
<evidence type="ECO:0000259" key="1">
    <source>
        <dbReference type="PROSITE" id="PS51258"/>
    </source>
</evidence>
<evidence type="ECO:0000313" key="3">
    <source>
        <dbReference type="Proteomes" id="UP000826656"/>
    </source>
</evidence>
<dbReference type="Pfam" id="PF25761">
    <property type="entry name" value="TPR_PATROL1"/>
    <property type="match status" value="1"/>
</dbReference>
<dbReference type="InterPro" id="IPR014770">
    <property type="entry name" value="Munc13_1"/>
</dbReference>
<evidence type="ECO:0000313" key="2">
    <source>
        <dbReference type="EMBL" id="KAH0755780.1"/>
    </source>
</evidence>
<dbReference type="InterPro" id="IPR008528">
    <property type="entry name" value="unc-13_homologue"/>
</dbReference>
<dbReference type="PANTHER" id="PTHR31280">
    <property type="entry name" value="PROTEIN UNC-13 HOMOLOG"/>
    <property type="match status" value="1"/>
</dbReference>
<dbReference type="Proteomes" id="UP000826656">
    <property type="component" value="Unassembled WGS sequence"/>
</dbReference>